<name>A0AAD0QJW3_9BACT</name>
<gene>
    <name evidence="3" type="ORF">ATR_1235</name>
    <name evidence="4" type="ORF">CRU87_07070</name>
</gene>
<dbReference type="GO" id="GO:0008168">
    <property type="term" value="F:methyltransferase activity"/>
    <property type="evidence" value="ECO:0007669"/>
    <property type="project" value="UniProtKB-KW"/>
</dbReference>
<protein>
    <submittedName>
        <fullName evidence="3">SAM-dependent methyltransferase</fullName>
    </submittedName>
</protein>
<dbReference type="Proteomes" id="UP000254504">
    <property type="component" value="Chromosome"/>
</dbReference>
<proteinExistence type="predicted"/>
<evidence type="ECO:0000259" key="2">
    <source>
        <dbReference type="Pfam" id="PF13847"/>
    </source>
</evidence>
<evidence type="ECO:0000313" key="5">
    <source>
        <dbReference type="Proteomes" id="UP000254504"/>
    </source>
</evidence>
<keyword evidence="6" id="KW-1185">Reference proteome</keyword>
<dbReference type="PANTHER" id="PTHR43861:SF3">
    <property type="entry name" value="PUTATIVE (AFU_ORTHOLOGUE AFUA_2G14390)-RELATED"/>
    <property type="match status" value="1"/>
</dbReference>
<dbReference type="Gene3D" id="3.40.50.150">
    <property type="entry name" value="Vaccinia Virus protein VP39"/>
    <property type="match status" value="1"/>
</dbReference>
<keyword evidence="3" id="KW-0489">Methyltransferase</keyword>
<sequence length="203" mass="23604">MSRFDERAKDWDKKQLSLDKTEACLENMRKNLNLDSFKNILDYGCGTGLIAFNLINNRNEVLGLDSSSGMIEEFNKKAKDRNLENIKAFKHDIINDEIKENSFDLIVISMSLHHIENLDIFFKKSYEALKIGGILCINDLETEDGTFHKKHNNAGVYHFGFSKEELINKTKPLGFSNFLYERVFIYERDYGSFPLFNFYATKV</sequence>
<dbReference type="SUPFAM" id="SSF53335">
    <property type="entry name" value="S-adenosyl-L-methionine-dependent methyltransferases"/>
    <property type="match status" value="1"/>
</dbReference>
<keyword evidence="1" id="KW-0808">Transferase</keyword>
<evidence type="ECO:0000313" key="3">
    <source>
        <dbReference type="EMBL" id="AXK49094.1"/>
    </source>
</evidence>
<dbReference type="PANTHER" id="PTHR43861">
    <property type="entry name" value="TRANS-ACONITATE 2-METHYLTRANSFERASE-RELATED"/>
    <property type="match status" value="1"/>
</dbReference>
<feature type="domain" description="Methyltransferase" evidence="2">
    <location>
        <begin position="36"/>
        <end position="153"/>
    </location>
</feature>
<dbReference type="InterPro" id="IPR025714">
    <property type="entry name" value="Methyltranfer_dom"/>
</dbReference>
<dbReference type="EMBL" id="CP031367">
    <property type="protein sequence ID" value="AXK49094.1"/>
    <property type="molecule type" value="Genomic_DNA"/>
</dbReference>
<evidence type="ECO:0000313" key="4">
    <source>
        <dbReference type="EMBL" id="RXJ90982.1"/>
    </source>
</evidence>
<dbReference type="KEGG" id="atp:ATR_1235"/>
<evidence type="ECO:0000256" key="1">
    <source>
        <dbReference type="ARBA" id="ARBA00022679"/>
    </source>
</evidence>
<reference evidence="3 5" key="2">
    <citation type="submission" date="2018-07" db="EMBL/GenBank/DDBJ databases">
        <title>Complete genome of the Arcobacter trophiarum type strain LMG 25534.</title>
        <authorList>
            <person name="Miller W.G."/>
            <person name="Yee E."/>
        </authorList>
    </citation>
    <scope>NUCLEOTIDE SEQUENCE [LARGE SCALE GENOMIC DNA]</scope>
    <source>
        <strain evidence="3 5">LMG 25534</strain>
    </source>
</reference>
<organism evidence="3 5">
    <name type="scientific">Aliarcobacter trophiarum LMG 25534</name>
    <dbReference type="NCBI Taxonomy" id="1032241"/>
    <lineage>
        <taxon>Bacteria</taxon>
        <taxon>Pseudomonadati</taxon>
        <taxon>Campylobacterota</taxon>
        <taxon>Epsilonproteobacteria</taxon>
        <taxon>Campylobacterales</taxon>
        <taxon>Arcobacteraceae</taxon>
        <taxon>Aliarcobacter</taxon>
    </lineage>
</organism>
<dbReference type="Proteomes" id="UP000289132">
    <property type="component" value="Unassembled WGS sequence"/>
</dbReference>
<dbReference type="InterPro" id="IPR029063">
    <property type="entry name" value="SAM-dependent_MTases_sf"/>
</dbReference>
<dbReference type="AlphaFoldDB" id="A0AAD0QJW3"/>
<dbReference type="RefSeq" id="WP_115428596.1">
    <property type="nucleotide sequence ID" value="NZ_CP031367.1"/>
</dbReference>
<dbReference type="EMBL" id="PDKD01000011">
    <property type="protein sequence ID" value="RXJ90982.1"/>
    <property type="molecule type" value="Genomic_DNA"/>
</dbReference>
<dbReference type="CDD" id="cd02440">
    <property type="entry name" value="AdoMet_MTases"/>
    <property type="match status" value="1"/>
</dbReference>
<evidence type="ECO:0000313" key="6">
    <source>
        <dbReference type="Proteomes" id="UP000289132"/>
    </source>
</evidence>
<reference evidence="4 6" key="1">
    <citation type="submission" date="2017-10" db="EMBL/GenBank/DDBJ databases">
        <title>Genomics of the genus Arcobacter.</title>
        <authorList>
            <person name="Perez-Cataluna A."/>
            <person name="Figueras M.J."/>
        </authorList>
    </citation>
    <scope>NUCLEOTIDE SEQUENCE [LARGE SCALE GENOMIC DNA]</scope>
    <source>
        <strain evidence="4 6">LMG 25534</strain>
    </source>
</reference>
<accession>A0AAD0QJW3</accession>
<dbReference type="Pfam" id="PF13847">
    <property type="entry name" value="Methyltransf_31"/>
    <property type="match status" value="1"/>
</dbReference>
<dbReference type="GO" id="GO:0032259">
    <property type="term" value="P:methylation"/>
    <property type="evidence" value="ECO:0007669"/>
    <property type="project" value="UniProtKB-KW"/>
</dbReference>